<dbReference type="Pfam" id="PF03600">
    <property type="entry name" value="CitMHS"/>
    <property type="match status" value="1"/>
</dbReference>
<keyword evidence="3 7" id="KW-0812">Transmembrane</keyword>
<organism evidence="9 10">
    <name type="scientific">Gordonia terrae</name>
    <dbReference type="NCBI Taxonomy" id="2055"/>
    <lineage>
        <taxon>Bacteria</taxon>
        <taxon>Bacillati</taxon>
        <taxon>Actinomycetota</taxon>
        <taxon>Actinomycetes</taxon>
        <taxon>Mycobacteriales</taxon>
        <taxon>Gordoniaceae</taxon>
        <taxon>Gordonia</taxon>
    </lineage>
</organism>
<name>A0AAD0P144_9ACTN</name>
<feature type="transmembrane region" description="Helical" evidence="7">
    <location>
        <begin position="357"/>
        <end position="375"/>
    </location>
</feature>
<keyword evidence="2" id="KW-0813">Transport</keyword>
<dbReference type="GO" id="GO:0055085">
    <property type="term" value="P:transmembrane transport"/>
    <property type="evidence" value="ECO:0007669"/>
    <property type="project" value="InterPro"/>
</dbReference>
<feature type="transmembrane region" description="Helical" evidence="7">
    <location>
        <begin position="217"/>
        <end position="239"/>
    </location>
</feature>
<feature type="transmembrane region" description="Helical" evidence="7">
    <location>
        <begin position="387"/>
        <end position="406"/>
    </location>
</feature>
<evidence type="ECO:0000256" key="4">
    <source>
        <dbReference type="ARBA" id="ARBA00022989"/>
    </source>
</evidence>
<feature type="domain" description="Citrate transporter-like" evidence="8">
    <location>
        <begin position="58"/>
        <end position="480"/>
    </location>
</feature>
<dbReference type="EMBL" id="CP029604">
    <property type="protein sequence ID" value="AWO86304.1"/>
    <property type="molecule type" value="Genomic_DNA"/>
</dbReference>
<evidence type="ECO:0000256" key="1">
    <source>
        <dbReference type="ARBA" id="ARBA00004141"/>
    </source>
</evidence>
<feature type="transmembrane region" description="Helical" evidence="7">
    <location>
        <begin position="426"/>
        <end position="445"/>
    </location>
</feature>
<feature type="transmembrane region" description="Helical" evidence="7">
    <location>
        <begin position="334"/>
        <end position="351"/>
    </location>
</feature>
<keyword evidence="4 7" id="KW-1133">Transmembrane helix</keyword>
<evidence type="ECO:0000259" key="8">
    <source>
        <dbReference type="Pfam" id="PF03600"/>
    </source>
</evidence>
<feature type="transmembrane region" description="Helical" evidence="7">
    <location>
        <begin position="69"/>
        <end position="89"/>
    </location>
</feature>
<protein>
    <submittedName>
        <fullName evidence="9">Citrate:proton symporter</fullName>
    </submittedName>
</protein>
<evidence type="ECO:0000256" key="6">
    <source>
        <dbReference type="SAM" id="MobiDB-lite"/>
    </source>
</evidence>
<evidence type="ECO:0000313" key="10">
    <source>
        <dbReference type="Proteomes" id="UP000247118"/>
    </source>
</evidence>
<accession>A0AAD0P144</accession>
<feature type="transmembrane region" description="Helical" evidence="7">
    <location>
        <begin position="450"/>
        <end position="468"/>
    </location>
</feature>
<evidence type="ECO:0000256" key="3">
    <source>
        <dbReference type="ARBA" id="ARBA00022692"/>
    </source>
</evidence>
<dbReference type="AlphaFoldDB" id="A0AAD0P144"/>
<feature type="transmembrane region" description="Helical" evidence="7">
    <location>
        <begin position="488"/>
        <end position="505"/>
    </location>
</feature>
<dbReference type="GO" id="GO:0016020">
    <property type="term" value="C:membrane"/>
    <property type="evidence" value="ECO:0007669"/>
    <property type="project" value="UniProtKB-SubCell"/>
</dbReference>
<evidence type="ECO:0000256" key="7">
    <source>
        <dbReference type="SAM" id="Phobius"/>
    </source>
</evidence>
<evidence type="ECO:0000256" key="5">
    <source>
        <dbReference type="ARBA" id="ARBA00023136"/>
    </source>
</evidence>
<keyword evidence="5 7" id="KW-0472">Membrane</keyword>
<feature type="transmembrane region" description="Helical" evidence="7">
    <location>
        <begin position="177"/>
        <end position="197"/>
    </location>
</feature>
<comment type="subcellular location">
    <subcellularLocation>
        <location evidence="1">Membrane</location>
        <topology evidence="1">Multi-pass membrane protein</topology>
    </subcellularLocation>
</comment>
<dbReference type="GeneID" id="32691054"/>
<gene>
    <name evidence="9" type="ORF">DLJ61_24840</name>
</gene>
<dbReference type="Proteomes" id="UP000247118">
    <property type="component" value="Chromosome"/>
</dbReference>
<feature type="region of interest" description="Disordered" evidence="6">
    <location>
        <begin position="275"/>
        <end position="322"/>
    </location>
</feature>
<evidence type="ECO:0000256" key="2">
    <source>
        <dbReference type="ARBA" id="ARBA00022448"/>
    </source>
</evidence>
<reference evidence="9 10" key="1">
    <citation type="submission" date="2018-05" db="EMBL/GenBank/DDBJ databases">
        <title>Complete genome sequence of Gordonia terrae NRRL B-16283.</title>
        <authorList>
            <person name="Garlena R.A."/>
            <person name="Russell D.A."/>
            <person name="Hatfull G.F."/>
        </authorList>
    </citation>
    <scope>NUCLEOTIDE SEQUENCE [LARGE SCALE GENOMIC DNA]</scope>
    <source>
        <strain evidence="9 10">NRRL B-16283</strain>
    </source>
</reference>
<feature type="transmembrane region" description="Helical" evidence="7">
    <location>
        <begin position="45"/>
        <end position="63"/>
    </location>
</feature>
<feature type="transmembrane region" description="Helical" evidence="7">
    <location>
        <begin position="512"/>
        <end position="532"/>
    </location>
</feature>
<feature type="transmembrane region" description="Helical" evidence="7">
    <location>
        <begin position="101"/>
        <end position="123"/>
    </location>
</feature>
<feature type="compositionally biased region" description="Basic and acidic residues" evidence="6">
    <location>
        <begin position="292"/>
        <end position="305"/>
    </location>
</feature>
<dbReference type="RefSeq" id="WP_081487004.1">
    <property type="nucleotide sequence ID" value="NZ_CABEIC010000002.1"/>
</dbReference>
<dbReference type="InterPro" id="IPR004680">
    <property type="entry name" value="Cit_transptr-like_dom"/>
</dbReference>
<proteinExistence type="predicted"/>
<evidence type="ECO:0000313" key="9">
    <source>
        <dbReference type="EMBL" id="AWO86304.1"/>
    </source>
</evidence>
<sequence length="534" mass="55800">MGGARKAHNDSYALKRDCDGRYANTSVVTTDVVVLTSASETSKTMLVALGLGMVATFMVLIITKRATPVVALILVPVAFGLFAGAGLDISDMITDGIKDLAPTAAMLFFAIIFFGIMIDVGLFDPVVRAVVRAVHDDPARLVVGTAVLAGVVSLDGDGSTTFIITTAALLPLYLKLGVSPVVLTVVAGLTNGTMNILPWGGPTARAASALNIDTNDVFVPMIPALAAALVVVLLFAYHLGVLERRRIGKLEIRDSLLAPKEEVLVAAGGGTGLPLRGRRARGSGSAGTGSAGHDDAPTGDHDLRRPVANPDDDDRDASFSGVLDPNRETLRPKLFWVNAGLTVALLAILGADIVAIPVLFMVFAGIALAINFPHIKQQQEAITRHSSSIVSVVAMVLAAAVLTGVFNGTGMVDAIAHWLADGIPDWMGPHMAIVIGVLSIPLTFLMSNDAFYYGVLPVLSETATRYGIDPTEMARASITGQTVHMQSPLVPAILLLVALAGVTLADHHKKVLWRATVVSLVMLAVGVLVGAVPF</sequence>